<evidence type="ECO:0000256" key="4">
    <source>
        <dbReference type="PROSITE-ProRule" id="PRU00146"/>
    </source>
</evidence>
<keyword evidence="1" id="KW-0479">Metal-binding</keyword>
<dbReference type="SMART" id="SM00959">
    <property type="entry name" value="Rho_N"/>
    <property type="match status" value="1"/>
</dbReference>
<dbReference type="InterPro" id="IPR019787">
    <property type="entry name" value="Znf_PHD-finger"/>
</dbReference>
<feature type="coiled-coil region" evidence="5">
    <location>
        <begin position="90"/>
        <end position="117"/>
    </location>
</feature>
<organism evidence="8">
    <name type="scientific">Selaginella moellendorffii</name>
    <name type="common">Spikemoss</name>
    <dbReference type="NCBI Taxonomy" id="88036"/>
    <lineage>
        <taxon>Eukaryota</taxon>
        <taxon>Viridiplantae</taxon>
        <taxon>Streptophyta</taxon>
        <taxon>Embryophyta</taxon>
        <taxon>Tracheophyta</taxon>
        <taxon>Lycopodiopsida</taxon>
        <taxon>Selaginellales</taxon>
        <taxon>Selaginellaceae</taxon>
        <taxon>Selaginella</taxon>
    </lineage>
</organism>
<dbReference type="HOGENOM" id="CLU_028371_0_0_1"/>
<evidence type="ECO:0000256" key="3">
    <source>
        <dbReference type="ARBA" id="ARBA00022833"/>
    </source>
</evidence>
<dbReference type="InterPro" id="IPR019786">
    <property type="entry name" value="Zinc_finger_PHD-type_CS"/>
</dbReference>
<dbReference type="SMART" id="SM00249">
    <property type="entry name" value="PHD"/>
    <property type="match status" value="1"/>
</dbReference>
<accession>D8T2D6</accession>
<keyword evidence="8" id="KW-1185">Reference proteome</keyword>
<dbReference type="PANTHER" id="PTHR33129">
    <property type="entry name" value="PROTEIN KINASE DOMAIN-CONTAINING PROTEIN-RELATED"/>
    <property type="match status" value="1"/>
</dbReference>
<evidence type="ECO:0000256" key="2">
    <source>
        <dbReference type="ARBA" id="ARBA00022771"/>
    </source>
</evidence>
<keyword evidence="2 4" id="KW-0863">Zinc-finger</keyword>
<dbReference type="KEGG" id="smo:SELMODRAFT_428297"/>
<dbReference type="InterPro" id="IPR011112">
    <property type="entry name" value="Rho-like_N"/>
</dbReference>
<dbReference type="AlphaFoldDB" id="D8T2D6"/>
<protein>
    <recommendedName>
        <fullName evidence="6">PHD-type domain-containing protein</fullName>
    </recommendedName>
</protein>
<evidence type="ECO:0000256" key="5">
    <source>
        <dbReference type="SAM" id="Coils"/>
    </source>
</evidence>
<proteinExistence type="predicted"/>
<dbReference type="InterPro" id="IPR011011">
    <property type="entry name" value="Znf_FYVE_PHD"/>
</dbReference>
<dbReference type="InterPro" id="IPR001965">
    <property type="entry name" value="Znf_PHD"/>
</dbReference>
<dbReference type="PROSITE" id="PS01359">
    <property type="entry name" value="ZF_PHD_1"/>
    <property type="match status" value="1"/>
</dbReference>
<feature type="domain" description="PHD-type" evidence="6">
    <location>
        <begin position="309"/>
        <end position="361"/>
    </location>
</feature>
<dbReference type="Gramene" id="EFJ09189">
    <property type="protein sequence ID" value="EFJ09189"/>
    <property type="gene ID" value="SELMODRAFT_428297"/>
</dbReference>
<dbReference type="EMBL" id="GL377665">
    <property type="protein sequence ID" value="EFJ09189.1"/>
    <property type="molecule type" value="Genomic_DNA"/>
</dbReference>
<dbReference type="CDD" id="cd15489">
    <property type="entry name" value="PHD_SF"/>
    <property type="match status" value="1"/>
</dbReference>
<dbReference type="Pfam" id="PF07498">
    <property type="entry name" value="Rho_N"/>
    <property type="match status" value="1"/>
</dbReference>
<keyword evidence="5" id="KW-0175">Coiled coil</keyword>
<sequence length="590" mass="67323">MGKRPFVLVYQSGNYVWSFDSNGEVELTPKSQFQATSLRPAKWHLINHKIEPSDALGKRVLVAASPDPANVKNAYPDRHLAIVYLYPWDRDEFDALVKLWEEEASQLEKRASQLEMQQSCELQGCSLEETDNMMEDELKNTYEVQEREGDDADDKMIAENLREEARLIRIRVGVADTYYKWFGGVPRKLWQIEPRLLTDIELERFVDTALFKTDVRAIAAGAESDDISWMLLHLKRPQAAGYKYLIDFASPKIKYKFTSSIPTANRHDLIVLLDSTDPGLGALGGFLFEQDVVAKVLQSPISAVLMVDDKHCTKCNSRMDCGEGPVNWIACGVCKKWYHYLCVLETAPVPLKWRCASCEGKPGDEVLTTTRRLRLRYYRGDLKEALFNAGAHAVNYVWRPLRKKNGSYDFAILPGTLGQATTAKYHPVPFEAIKGGLAALEAWNKEYNKEAYPERFLLSFFLSRDNYPDFGYQSYRNKQHRVSNKGVRGIMQAKVLIQTLGDEQSQLCADIPEPEDSVEKLDELAFEPIDFQAMTMEQLRTMARENGLSGYSSMRRQQLMEKLEALVIVDEDEDLEFESQYYSRVGALVS</sequence>
<evidence type="ECO:0000313" key="7">
    <source>
        <dbReference type="EMBL" id="EFJ09189.1"/>
    </source>
</evidence>
<dbReference type="SUPFAM" id="SSF57903">
    <property type="entry name" value="FYVE/PHD zinc finger"/>
    <property type="match status" value="1"/>
</dbReference>
<dbReference type="Proteomes" id="UP000001514">
    <property type="component" value="Unassembled WGS sequence"/>
</dbReference>
<dbReference type="Gene3D" id="3.30.40.10">
    <property type="entry name" value="Zinc/RING finger domain, C3HC4 (zinc finger)"/>
    <property type="match status" value="1"/>
</dbReference>
<dbReference type="GO" id="GO:0006353">
    <property type="term" value="P:DNA-templated transcription termination"/>
    <property type="evidence" value="ECO:0007669"/>
    <property type="project" value="InterPro"/>
</dbReference>
<dbReference type="InterPro" id="IPR013083">
    <property type="entry name" value="Znf_RING/FYVE/PHD"/>
</dbReference>
<reference evidence="7 8" key="1">
    <citation type="journal article" date="2011" name="Science">
        <title>The Selaginella genome identifies genetic changes associated with the evolution of vascular plants.</title>
        <authorList>
            <person name="Banks J.A."/>
            <person name="Nishiyama T."/>
            <person name="Hasebe M."/>
            <person name="Bowman J.L."/>
            <person name="Gribskov M."/>
            <person name="dePamphilis C."/>
            <person name="Albert V.A."/>
            <person name="Aono N."/>
            <person name="Aoyama T."/>
            <person name="Ambrose B.A."/>
            <person name="Ashton N.W."/>
            <person name="Axtell M.J."/>
            <person name="Barker E."/>
            <person name="Barker M.S."/>
            <person name="Bennetzen J.L."/>
            <person name="Bonawitz N.D."/>
            <person name="Chapple C."/>
            <person name="Cheng C."/>
            <person name="Correa L.G."/>
            <person name="Dacre M."/>
            <person name="DeBarry J."/>
            <person name="Dreyer I."/>
            <person name="Elias M."/>
            <person name="Engstrom E.M."/>
            <person name="Estelle M."/>
            <person name="Feng L."/>
            <person name="Finet C."/>
            <person name="Floyd S.K."/>
            <person name="Frommer W.B."/>
            <person name="Fujita T."/>
            <person name="Gramzow L."/>
            <person name="Gutensohn M."/>
            <person name="Harholt J."/>
            <person name="Hattori M."/>
            <person name="Heyl A."/>
            <person name="Hirai T."/>
            <person name="Hiwatashi Y."/>
            <person name="Ishikawa M."/>
            <person name="Iwata M."/>
            <person name="Karol K.G."/>
            <person name="Koehler B."/>
            <person name="Kolukisaoglu U."/>
            <person name="Kubo M."/>
            <person name="Kurata T."/>
            <person name="Lalonde S."/>
            <person name="Li K."/>
            <person name="Li Y."/>
            <person name="Litt A."/>
            <person name="Lyons E."/>
            <person name="Manning G."/>
            <person name="Maruyama T."/>
            <person name="Michael T.P."/>
            <person name="Mikami K."/>
            <person name="Miyazaki S."/>
            <person name="Morinaga S."/>
            <person name="Murata T."/>
            <person name="Mueller-Roeber B."/>
            <person name="Nelson D.R."/>
            <person name="Obara M."/>
            <person name="Oguri Y."/>
            <person name="Olmstead R.G."/>
            <person name="Onodera N."/>
            <person name="Petersen B.L."/>
            <person name="Pils B."/>
            <person name="Prigge M."/>
            <person name="Rensing S.A."/>
            <person name="Riano-Pachon D.M."/>
            <person name="Roberts A.W."/>
            <person name="Sato Y."/>
            <person name="Scheller H.V."/>
            <person name="Schulz B."/>
            <person name="Schulz C."/>
            <person name="Shakirov E.V."/>
            <person name="Shibagaki N."/>
            <person name="Shinohara N."/>
            <person name="Shippen D.E."/>
            <person name="Soerensen I."/>
            <person name="Sotooka R."/>
            <person name="Sugimoto N."/>
            <person name="Sugita M."/>
            <person name="Sumikawa N."/>
            <person name="Tanurdzic M."/>
            <person name="Theissen G."/>
            <person name="Ulvskov P."/>
            <person name="Wakazuki S."/>
            <person name="Weng J.K."/>
            <person name="Willats W.W."/>
            <person name="Wipf D."/>
            <person name="Wolf P.G."/>
            <person name="Yang L."/>
            <person name="Zimmer A.D."/>
            <person name="Zhu Q."/>
            <person name="Mitros T."/>
            <person name="Hellsten U."/>
            <person name="Loque D."/>
            <person name="Otillar R."/>
            <person name="Salamov A."/>
            <person name="Schmutz J."/>
            <person name="Shapiro H."/>
            <person name="Lindquist E."/>
            <person name="Lucas S."/>
            <person name="Rokhsar D."/>
            <person name="Grigoriev I.V."/>
        </authorList>
    </citation>
    <scope>NUCLEOTIDE SEQUENCE [LARGE SCALE GENOMIC DNA]</scope>
</reference>
<evidence type="ECO:0000256" key="1">
    <source>
        <dbReference type="ARBA" id="ARBA00022723"/>
    </source>
</evidence>
<keyword evidence="3" id="KW-0862">Zinc</keyword>
<dbReference type="PROSITE" id="PS50016">
    <property type="entry name" value="ZF_PHD_2"/>
    <property type="match status" value="1"/>
</dbReference>
<evidence type="ECO:0000313" key="8">
    <source>
        <dbReference type="Proteomes" id="UP000001514"/>
    </source>
</evidence>
<evidence type="ECO:0000259" key="6">
    <source>
        <dbReference type="PROSITE" id="PS50016"/>
    </source>
</evidence>
<dbReference type="InParanoid" id="D8T2D6"/>
<dbReference type="InterPro" id="IPR052980">
    <property type="entry name" value="Crinkler_effector"/>
</dbReference>
<dbReference type="PANTHER" id="PTHR33129:SF3">
    <property type="entry name" value="HOT SPOT (RHS) PROTEIN, PUTATIVE-RELATED"/>
    <property type="match status" value="1"/>
</dbReference>
<name>D8T2D6_SELML</name>
<gene>
    <name evidence="7" type="ORF">SELMODRAFT_428297</name>
</gene>
<dbReference type="GO" id="GO:0008270">
    <property type="term" value="F:zinc ion binding"/>
    <property type="evidence" value="ECO:0007669"/>
    <property type="project" value="UniProtKB-KW"/>
</dbReference>